<dbReference type="AlphaFoldDB" id="A0A533IG77"/>
<dbReference type="Proteomes" id="UP000315344">
    <property type="component" value="Unassembled WGS sequence"/>
</dbReference>
<dbReference type="InterPro" id="IPR052558">
    <property type="entry name" value="Siderophore_Hydrolase_D"/>
</dbReference>
<evidence type="ECO:0000256" key="2">
    <source>
        <dbReference type="ARBA" id="ARBA00022801"/>
    </source>
</evidence>
<dbReference type="EMBL" id="VAFL01000001">
    <property type="protein sequence ID" value="TKW68832.1"/>
    <property type="molecule type" value="Genomic_DNA"/>
</dbReference>
<sequence length="280" mass="30951">MLISRRLIMAGGIVSIATAGRAQPQFDPITLRLFDMPQTAHLLDDQLVDLDDGSRYRLFRAIPKAAPPPTGWPVLWLTDGNAYFDRMTSDLLARFPGLMIVGVGYDTDLPFLGSARARDYTPPPLRPDPKRPERVVGGADTFLQRIEGQLRDLAEGNVHTDPRRRTLAGHSYGGLFAIYARGHESSFNRFCAASPSFWLEPDLPPQGSHPLTIFVGDQERERRRAVDPDSPAFQVPVQTQEYVDQARAEGQDIDLRILPGMQHGATLAGALPDIFAIAGR</sequence>
<dbReference type="SUPFAM" id="SSF53474">
    <property type="entry name" value="alpha/beta-Hydrolases"/>
    <property type="match status" value="1"/>
</dbReference>
<dbReference type="GO" id="GO:0016788">
    <property type="term" value="F:hydrolase activity, acting on ester bonds"/>
    <property type="evidence" value="ECO:0007669"/>
    <property type="project" value="TreeGrafter"/>
</dbReference>
<dbReference type="InterPro" id="IPR000801">
    <property type="entry name" value="Esterase-like"/>
</dbReference>
<organism evidence="3 4">
    <name type="scientific">Paracoccus denitrificans</name>
    <dbReference type="NCBI Taxonomy" id="266"/>
    <lineage>
        <taxon>Bacteria</taxon>
        <taxon>Pseudomonadati</taxon>
        <taxon>Pseudomonadota</taxon>
        <taxon>Alphaproteobacteria</taxon>
        <taxon>Rhodobacterales</taxon>
        <taxon>Paracoccaceae</taxon>
        <taxon>Paracoccus</taxon>
    </lineage>
</organism>
<evidence type="ECO:0000313" key="4">
    <source>
        <dbReference type="Proteomes" id="UP000315344"/>
    </source>
</evidence>
<evidence type="ECO:0000313" key="3">
    <source>
        <dbReference type="EMBL" id="TKW68832.1"/>
    </source>
</evidence>
<dbReference type="PANTHER" id="PTHR40841">
    <property type="entry name" value="SIDEROPHORE TRIACETYLFUSARININE C ESTERASE"/>
    <property type="match status" value="1"/>
</dbReference>
<dbReference type="PANTHER" id="PTHR40841:SF2">
    <property type="entry name" value="SIDEROPHORE-DEGRADING ESTERASE (EUROFUNG)"/>
    <property type="match status" value="1"/>
</dbReference>
<comment type="similarity">
    <text evidence="1">Belongs to the esterase D family.</text>
</comment>
<name>A0A533IG77_PARDE</name>
<accession>A0A533IG77</accession>
<proteinExistence type="inferred from homology"/>
<reference evidence="3 4" key="1">
    <citation type="journal article" date="2017" name="Nat. Commun.">
        <title>In situ click chemistry generation of cyclooxygenase-2 inhibitors.</title>
        <authorList>
            <person name="Bhardwaj A."/>
            <person name="Kaur J."/>
            <person name="Wuest M."/>
            <person name="Wuest F."/>
        </authorList>
    </citation>
    <scope>NUCLEOTIDE SEQUENCE [LARGE SCALE GENOMIC DNA]</scope>
    <source>
        <strain evidence="3">S2_012_000_R3_94</strain>
    </source>
</reference>
<keyword evidence="2 3" id="KW-0378">Hydrolase</keyword>
<gene>
    <name evidence="3" type="ORF">DI616_02235</name>
</gene>
<dbReference type="Pfam" id="PF00756">
    <property type="entry name" value="Esterase"/>
    <property type="match status" value="1"/>
</dbReference>
<dbReference type="InterPro" id="IPR029058">
    <property type="entry name" value="AB_hydrolase_fold"/>
</dbReference>
<comment type="caution">
    <text evidence="3">The sequence shown here is derived from an EMBL/GenBank/DDBJ whole genome shotgun (WGS) entry which is preliminary data.</text>
</comment>
<evidence type="ECO:0000256" key="1">
    <source>
        <dbReference type="ARBA" id="ARBA00005622"/>
    </source>
</evidence>
<protein>
    <submittedName>
        <fullName evidence="3">Alpha/beta hydrolase</fullName>
    </submittedName>
</protein>
<dbReference type="Gene3D" id="3.40.50.1820">
    <property type="entry name" value="alpha/beta hydrolase"/>
    <property type="match status" value="1"/>
</dbReference>